<dbReference type="EMBL" id="JAKKPZ010000113">
    <property type="protein sequence ID" value="KAI1701685.1"/>
    <property type="molecule type" value="Genomic_DNA"/>
</dbReference>
<evidence type="ECO:0000259" key="7">
    <source>
        <dbReference type="SMART" id="SM00849"/>
    </source>
</evidence>
<evidence type="ECO:0000256" key="4">
    <source>
        <dbReference type="ARBA" id="ARBA00032988"/>
    </source>
</evidence>
<evidence type="ECO:0000256" key="5">
    <source>
        <dbReference type="ARBA" id="ARBA00044690"/>
    </source>
</evidence>
<dbReference type="GO" id="GO:0005829">
    <property type="term" value="C:cytosol"/>
    <property type="evidence" value="ECO:0007669"/>
    <property type="project" value="UniProtKB-SubCell"/>
</dbReference>
<dbReference type="Proteomes" id="UP001201812">
    <property type="component" value="Unassembled WGS sequence"/>
</dbReference>
<comment type="catalytic activity">
    <reaction evidence="5">
        <text>a ribonucleotidyl-ribonucleotide-RNA + H2O = a 3'-end ribonucleotide-RNA + a 5'-end 5'-phospho-ribonucleoside-RNA + H(+)</text>
        <dbReference type="Rhea" id="RHEA:68096"/>
        <dbReference type="Rhea" id="RHEA-COMP:15179"/>
        <dbReference type="Rhea" id="RHEA-COMP:17355"/>
        <dbReference type="Rhea" id="RHEA-COMP:17428"/>
        <dbReference type="ChEBI" id="CHEBI:15377"/>
        <dbReference type="ChEBI" id="CHEBI:15378"/>
        <dbReference type="ChEBI" id="CHEBI:74896"/>
        <dbReference type="ChEBI" id="CHEBI:138282"/>
        <dbReference type="ChEBI" id="CHEBI:173118"/>
    </reaction>
    <physiologicalReaction direction="left-to-right" evidence="5">
        <dbReference type="Rhea" id="RHEA:68097"/>
    </physiologicalReaction>
</comment>
<feature type="domain" description="Metallo-beta-lactamase" evidence="7">
    <location>
        <begin position="43"/>
        <end position="228"/>
    </location>
</feature>
<evidence type="ECO:0000256" key="2">
    <source>
        <dbReference type="ARBA" id="ARBA00011738"/>
    </source>
</evidence>
<comment type="function">
    <text evidence="6">Endoribonuclease that catalyzes the hydrolysis of histone-coding pre-mRNA 3'-end. Involved in histone pre-mRNA processing during the S-phase of the cell cycle, which is required for entering/progressing through S-phase. Cleaves histone pre-mRNA at a major and a minor cleavage site after the 5'-ACCCA-3' and the 5'-ACCCACA-3' sequence, respectively, and located downstream of the stem-loop. May require the presence of the HDE element located at the histone pre-RNA 3'-end to avoid non-specific cleavage.</text>
</comment>
<dbReference type="InterPro" id="IPR001279">
    <property type="entry name" value="Metallo-B-lactamas"/>
</dbReference>
<proteinExistence type="predicted"/>
<dbReference type="SUPFAM" id="SSF56281">
    <property type="entry name" value="Metallo-hydrolase/oxidoreductase"/>
    <property type="match status" value="1"/>
</dbReference>
<dbReference type="SMART" id="SM00849">
    <property type="entry name" value="Lactamase_B"/>
    <property type="match status" value="1"/>
</dbReference>
<accession>A0AAD4MQH5</accession>
<reference evidence="8" key="1">
    <citation type="submission" date="2022-01" db="EMBL/GenBank/DDBJ databases">
        <title>Genome Sequence Resource for Two Populations of Ditylenchus destructor, the Migratory Endoparasitic Phytonematode.</title>
        <authorList>
            <person name="Zhang H."/>
            <person name="Lin R."/>
            <person name="Xie B."/>
        </authorList>
    </citation>
    <scope>NUCLEOTIDE SEQUENCE</scope>
    <source>
        <strain evidence="8">BazhouSP</strain>
    </source>
</reference>
<comment type="subunit">
    <text evidence="2">Homodimer.</text>
</comment>
<evidence type="ECO:0000313" key="9">
    <source>
        <dbReference type="Proteomes" id="UP001201812"/>
    </source>
</evidence>
<dbReference type="Pfam" id="PF00753">
    <property type="entry name" value="Lactamase_B"/>
    <property type="match status" value="1"/>
</dbReference>
<keyword evidence="9" id="KW-1185">Reference proteome</keyword>
<evidence type="ECO:0000256" key="6">
    <source>
        <dbReference type="ARBA" id="ARBA00045869"/>
    </source>
</evidence>
<dbReference type="AlphaFoldDB" id="A0AAD4MQH5"/>
<comment type="caution">
    <text evidence="8">The sequence shown here is derived from an EMBL/GenBank/DDBJ whole genome shotgun (WGS) entry which is preliminary data.</text>
</comment>
<dbReference type="InterPro" id="IPR036866">
    <property type="entry name" value="RibonucZ/Hydroxyglut_hydro"/>
</dbReference>
<comment type="subcellular location">
    <subcellularLocation>
        <location evidence="1">Cytoplasm</location>
        <location evidence="1">Cytosol</location>
    </subcellularLocation>
</comment>
<evidence type="ECO:0000256" key="1">
    <source>
        <dbReference type="ARBA" id="ARBA00004514"/>
    </source>
</evidence>
<dbReference type="Gene3D" id="3.60.15.10">
    <property type="entry name" value="Ribonuclease Z/Hydroxyacylglutathione hydrolase-like"/>
    <property type="match status" value="2"/>
</dbReference>
<dbReference type="InterPro" id="IPR039344">
    <property type="entry name" value="MBLAC1"/>
</dbReference>
<name>A0AAD4MQH5_9BILA</name>
<evidence type="ECO:0000256" key="3">
    <source>
        <dbReference type="ARBA" id="ARBA00014856"/>
    </source>
</evidence>
<sequence>MSLERVLDDGKVYDISVKQHIVGTVDFDKSMKDENGTEYVSASCSVTLIETNPDNRENKDSKGLKILVDCAGPLDEKKLFGVLEKNGVSVEQITHLVITHWHTDHCGNLRLFPNAQLLCPDSPDIPRFPWKICEGVILKKFPHAHSTCDLVVEVDQVEAVPVKVEVDQESSSMKSPSRRLVVIAGDIFEREGDWKTDEMWKVASSSPARQTLFRLLCWRKADVIVPGHGPAFLSPGYSIPREGNTLPRFAVSRSKATVKEVFNFLGGENCIYRIYLVVSNEAKILVNCGGPGTTEPLKTALHENGISNPSEVTHLVMTNIGQNFNHNMSLFSNAKIFMHNDICTNGSFFAKFEPPAVSITPDVFVWKNIDMPEDGSRLSVAINDSGGRCKVISGDGNDKFILHYLDVSSKDVDRIIRLPAVIKFPIQ</sequence>
<dbReference type="PANTHER" id="PTHR23200:SF48">
    <property type="entry name" value="METALLO-BETA-LACTAMASE DOMAIN-CONTAINING PROTEIN 1"/>
    <property type="match status" value="1"/>
</dbReference>
<gene>
    <name evidence="8" type="ORF">DdX_15938</name>
</gene>
<evidence type="ECO:0000313" key="8">
    <source>
        <dbReference type="EMBL" id="KAI1701685.1"/>
    </source>
</evidence>
<protein>
    <recommendedName>
        <fullName evidence="3">Metallo-beta-lactamase domain-containing protein 1</fullName>
    </recommendedName>
    <alternativeName>
        <fullName evidence="4">Endoribonuclease MBLAC1</fullName>
    </alternativeName>
</protein>
<organism evidence="8 9">
    <name type="scientific">Ditylenchus destructor</name>
    <dbReference type="NCBI Taxonomy" id="166010"/>
    <lineage>
        <taxon>Eukaryota</taxon>
        <taxon>Metazoa</taxon>
        <taxon>Ecdysozoa</taxon>
        <taxon>Nematoda</taxon>
        <taxon>Chromadorea</taxon>
        <taxon>Rhabditida</taxon>
        <taxon>Tylenchina</taxon>
        <taxon>Tylenchomorpha</taxon>
        <taxon>Sphaerularioidea</taxon>
        <taxon>Anguinidae</taxon>
        <taxon>Anguininae</taxon>
        <taxon>Ditylenchus</taxon>
    </lineage>
</organism>
<dbReference type="PANTHER" id="PTHR23200">
    <property type="entry name" value="METALLO-BETA-LACTAMASE DOMAIN-CONTAINING PROTEIN 1"/>
    <property type="match status" value="1"/>
</dbReference>